<protein>
    <submittedName>
        <fullName evidence="1">HNH endonuclease</fullName>
    </submittedName>
</protein>
<reference evidence="1 2" key="1">
    <citation type="journal article" date="2014" name="Int. J. Syst. Evol. Microbiol.">
        <title>Solimonas terrae sp. nov., isolated from soil.</title>
        <authorList>
            <person name="Kim S.J."/>
            <person name="Moon J.Y."/>
            <person name="Weon H.Y."/>
            <person name="Ahn J.H."/>
            <person name="Chen W.M."/>
            <person name="Kwon S.W."/>
        </authorList>
    </citation>
    <scope>NUCLEOTIDE SEQUENCE [LARGE SCALE GENOMIC DNA]</scope>
    <source>
        <strain evidence="1 2">KIS83-12</strain>
    </source>
</reference>
<evidence type="ECO:0000313" key="1">
    <source>
        <dbReference type="EMBL" id="NGY05626.1"/>
    </source>
</evidence>
<sequence length="380" mass="41468">MNPGSSEHVFLSALGGRLETKQALCGICNNHFSSSAGDNVDNELAAAFIAMRCALRIWTGRKQPPPTIQRAGTMADGSEFDLAPGFVPILRPGKVPKNITTGPTTLVARDADDAKRLIGILNKRGLKAEQLTARAVSEKAPETRLRVMFDGPKITRTLAKTALTAACVLYGNAMVRRKADWCLCLAVKSGTPDINDYAGWDYSQGWPTNICWVPAEQCIDKSMSGFEHAVMFSDVGDDWVAYVSLFGDFRFSVRLGKKSGLPPEGLAINPRGTKHSRLSGTFTVSEHFERHWNGRFSAEHATVSAGVTGAFNSVLSRWQAESRSELDEKRDQELGQALSAAGPDPGDIEKATARLLGKWMTIELGDRWEEDLDPVSIDKK</sequence>
<dbReference type="GO" id="GO:0004519">
    <property type="term" value="F:endonuclease activity"/>
    <property type="evidence" value="ECO:0007669"/>
    <property type="project" value="UniProtKB-KW"/>
</dbReference>
<keyword evidence="1" id="KW-0255">Endonuclease</keyword>
<keyword evidence="1" id="KW-0378">Hydrolase</keyword>
<keyword evidence="2" id="KW-1185">Reference proteome</keyword>
<name>A0A6M2BSQ3_9GAMM</name>
<organism evidence="1 2">
    <name type="scientific">Solimonas terrae</name>
    <dbReference type="NCBI Taxonomy" id="1396819"/>
    <lineage>
        <taxon>Bacteria</taxon>
        <taxon>Pseudomonadati</taxon>
        <taxon>Pseudomonadota</taxon>
        <taxon>Gammaproteobacteria</taxon>
        <taxon>Nevskiales</taxon>
        <taxon>Nevskiaceae</taxon>
        <taxon>Solimonas</taxon>
    </lineage>
</organism>
<comment type="caution">
    <text evidence="1">The sequence shown here is derived from an EMBL/GenBank/DDBJ whole genome shotgun (WGS) entry which is preliminary data.</text>
</comment>
<accession>A0A6M2BSQ3</accession>
<gene>
    <name evidence="1" type="ORF">G7Y85_12705</name>
</gene>
<keyword evidence="1" id="KW-0540">Nuclease</keyword>
<dbReference type="EMBL" id="JAAMOW010000006">
    <property type="protein sequence ID" value="NGY05626.1"/>
    <property type="molecule type" value="Genomic_DNA"/>
</dbReference>
<evidence type="ECO:0000313" key="2">
    <source>
        <dbReference type="Proteomes" id="UP000472676"/>
    </source>
</evidence>
<proteinExistence type="predicted"/>
<dbReference type="Proteomes" id="UP000472676">
    <property type="component" value="Unassembled WGS sequence"/>
</dbReference>
<dbReference type="AlphaFoldDB" id="A0A6M2BSQ3"/>